<name>A0A0J7JUK3_LASNI</name>
<evidence type="ECO:0000313" key="2">
    <source>
        <dbReference type="EMBL" id="KMQ81536.1"/>
    </source>
</evidence>
<evidence type="ECO:0000313" key="3">
    <source>
        <dbReference type="Proteomes" id="UP000036403"/>
    </source>
</evidence>
<keyword evidence="3" id="KW-1185">Reference proteome</keyword>
<organism evidence="2 3">
    <name type="scientific">Lasius niger</name>
    <name type="common">Black garden ant</name>
    <dbReference type="NCBI Taxonomy" id="67767"/>
    <lineage>
        <taxon>Eukaryota</taxon>
        <taxon>Metazoa</taxon>
        <taxon>Ecdysozoa</taxon>
        <taxon>Arthropoda</taxon>
        <taxon>Hexapoda</taxon>
        <taxon>Insecta</taxon>
        <taxon>Pterygota</taxon>
        <taxon>Neoptera</taxon>
        <taxon>Endopterygota</taxon>
        <taxon>Hymenoptera</taxon>
        <taxon>Apocrita</taxon>
        <taxon>Aculeata</taxon>
        <taxon>Formicoidea</taxon>
        <taxon>Formicidae</taxon>
        <taxon>Formicinae</taxon>
        <taxon>Lasius</taxon>
        <taxon>Lasius</taxon>
    </lineage>
</organism>
<dbReference type="Proteomes" id="UP000036403">
    <property type="component" value="Unassembled WGS sequence"/>
</dbReference>
<reference evidence="2 3" key="1">
    <citation type="submission" date="2015-04" db="EMBL/GenBank/DDBJ databases">
        <title>Lasius niger genome sequencing.</title>
        <authorList>
            <person name="Konorov E.A."/>
            <person name="Nikitin M.A."/>
            <person name="Kirill M.V."/>
            <person name="Chang P."/>
        </authorList>
    </citation>
    <scope>NUCLEOTIDE SEQUENCE [LARGE SCALE GENOMIC DNA]</scope>
    <source>
        <tissue evidence="2">Whole</tissue>
    </source>
</reference>
<dbReference type="EMBL" id="LBMM01034481">
    <property type="protein sequence ID" value="KMQ81536.1"/>
    <property type="molecule type" value="Genomic_DNA"/>
</dbReference>
<feature type="compositionally biased region" description="Gly residues" evidence="1">
    <location>
        <begin position="58"/>
        <end position="76"/>
    </location>
</feature>
<evidence type="ECO:0000256" key="1">
    <source>
        <dbReference type="SAM" id="MobiDB-lite"/>
    </source>
</evidence>
<gene>
    <name evidence="2" type="ORF">RF55_26039</name>
</gene>
<sequence>MQEEHGAPAEPVGGSAGPELGDAIVLAAKGDEAADGGGVAALDVSAEELTALGEAEGVDGGSRGENGMGGESGADGGELDRQVAEERGGAVGVGVGVEDDGVNKGSGMDGLGEGADPLHALTVGRIAQAVPDDERKGRVVAVVGAAR</sequence>
<feature type="compositionally biased region" description="Basic and acidic residues" evidence="1">
    <location>
        <begin position="78"/>
        <end position="88"/>
    </location>
</feature>
<accession>A0A0J7JUK3</accession>
<proteinExistence type="predicted"/>
<feature type="region of interest" description="Disordered" evidence="1">
    <location>
        <begin position="51"/>
        <end position="113"/>
    </location>
</feature>
<comment type="caution">
    <text evidence="2">The sequence shown here is derived from an EMBL/GenBank/DDBJ whole genome shotgun (WGS) entry which is preliminary data.</text>
</comment>
<protein>
    <submittedName>
        <fullName evidence="2">Uncharacterized protein</fullName>
    </submittedName>
</protein>
<dbReference type="AlphaFoldDB" id="A0A0J7JUK3"/>
<dbReference type="PaxDb" id="67767-A0A0J7JUK3"/>